<keyword evidence="5 10" id="KW-0694">RNA-binding</keyword>
<evidence type="ECO:0000256" key="3">
    <source>
        <dbReference type="ARBA" id="ARBA00022664"/>
    </source>
</evidence>
<name>A0A8T0A0K2_9BILA</name>
<dbReference type="GO" id="GO:0034715">
    <property type="term" value="C:pICln-Sm protein complex"/>
    <property type="evidence" value="ECO:0007669"/>
    <property type="project" value="TreeGrafter"/>
</dbReference>
<keyword evidence="8 10" id="KW-0687">Ribonucleoprotein</keyword>
<dbReference type="EMBL" id="JABEBT010000011">
    <property type="protein sequence ID" value="KAF7638643.1"/>
    <property type="molecule type" value="Genomic_DNA"/>
</dbReference>
<comment type="function">
    <text evidence="10">Plays a role in pre-mRNA splicing as a core component of the spliceosomal U1, U2, U4 and U5 small nuclear ribonucleoproteins (snRNPs), the building blocks of the spliceosome.</text>
</comment>
<keyword evidence="13" id="KW-1185">Reference proteome</keyword>
<dbReference type="PANTHER" id="PTHR11021:SF0">
    <property type="entry name" value="SMALL NUCLEAR RIBONUCLEOPROTEIN F"/>
    <property type="match status" value="1"/>
</dbReference>
<keyword evidence="7 10" id="KW-0539">Nucleus</keyword>
<dbReference type="GO" id="GO:0000398">
    <property type="term" value="P:mRNA splicing, via spliceosome"/>
    <property type="evidence" value="ECO:0007669"/>
    <property type="project" value="InterPro"/>
</dbReference>
<evidence type="ECO:0000256" key="4">
    <source>
        <dbReference type="ARBA" id="ARBA00022728"/>
    </source>
</evidence>
<evidence type="ECO:0000256" key="1">
    <source>
        <dbReference type="ARBA" id="ARBA00004123"/>
    </source>
</evidence>
<dbReference type="SUPFAM" id="SSF50182">
    <property type="entry name" value="Sm-like ribonucleoproteins"/>
    <property type="match status" value="1"/>
</dbReference>
<keyword evidence="4 10" id="KW-0747">Spliceosome</keyword>
<organism evidence="12 13">
    <name type="scientific">Meloidogyne graminicola</name>
    <dbReference type="NCBI Taxonomy" id="189291"/>
    <lineage>
        <taxon>Eukaryota</taxon>
        <taxon>Metazoa</taxon>
        <taxon>Ecdysozoa</taxon>
        <taxon>Nematoda</taxon>
        <taxon>Chromadorea</taxon>
        <taxon>Rhabditida</taxon>
        <taxon>Tylenchina</taxon>
        <taxon>Tylenchomorpha</taxon>
        <taxon>Tylenchoidea</taxon>
        <taxon>Meloidogynidae</taxon>
        <taxon>Meloidogyninae</taxon>
        <taxon>Meloidogyne</taxon>
    </lineage>
</organism>
<comment type="subcellular location">
    <subcellularLocation>
        <location evidence="1 10">Nucleus</location>
    </subcellularLocation>
</comment>
<gene>
    <name evidence="12" type="ORF">Mgra_00002021</name>
</gene>
<evidence type="ECO:0000256" key="2">
    <source>
        <dbReference type="ARBA" id="ARBA00007927"/>
    </source>
</evidence>
<dbReference type="SMART" id="SM00651">
    <property type="entry name" value="Sm"/>
    <property type="match status" value="1"/>
</dbReference>
<evidence type="ECO:0000256" key="6">
    <source>
        <dbReference type="ARBA" id="ARBA00023187"/>
    </source>
</evidence>
<evidence type="ECO:0000256" key="10">
    <source>
        <dbReference type="PIRNR" id="PIRNR006609"/>
    </source>
</evidence>
<dbReference type="InterPro" id="IPR010920">
    <property type="entry name" value="LSM_dom_sf"/>
</dbReference>
<dbReference type="InterPro" id="IPR047575">
    <property type="entry name" value="Sm"/>
</dbReference>
<dbReference type="InterPro" id="IPR034100">
    <property type="entry name" value="Sm_F"/>
</dbReference>
<evidence type="ECO:0000259" key="11">
    <source>
        <dbReference type="PROSITE" id="PS52002"/>
    </source>
</evidence>
<dbReference type="AlphaFoldDB" id="A0A8T0A0K2"/>
<dbReference type="CDD" id="cd01722">
    <property type="entry name" value="Sm_F"/>
    <property type="match status" value="1"/>
</dbReference>
<dbReference type="GO" id="GO:0003723">
    <property type="term" value="F:RNA binding"/>
    <property type="evidence" value="ECO:0007669"/>
    <property type="project" value="UniProtKB-UniRule"/>
</dbReference>
<comment type="similarity">
    <text evidence="2 10">Belongs to the snRNP Sm proteins family. SmF/LSm6 subfamily.</text>
</comment>
<dbReference type="PANTHER" id="PTHR11021">
    <property type="entry name" value="SMALL NUCLEAR RIBONUCLEOPROTEIN F SNRNP-F"/>
    <property type="match status" value="1"/>
</dbReference>
<protein>
    <recommendedName>
        <fullName evidence="9">Sm protein F</fullName>
    </recommendedName>
</protein>
<feature type="domain" description="Sm" evidence="11">
    <location>
        <begin position="12"/>
        <end position="81"/>
    </location>
</feature>
<evidence type="ECO:0000313" key="12">
    <source>
        <dbReference type="EMBL" id="KAF7638643.1"/>
    </source>
</evidence>
<evidence type="ECO:0000256" key="7">
    <source>
        <dbReference type="ARBA" id="ARBA00023242"/>
    </source>
</evidence>
<dbReference type="GO" id="GO:0071013">
    <property type="term" value="C:catalytic step 2 spliceosome"/>
    <property type="evidence" value="ECO:0007669"/>
    <property type="project" value="TreeGrafter"/>
</dbReference>
<dbReference type="PROSITE" id="PS52002">
    <property type="entry name" value="SM"/>
    <property type="match status" value="1"/>
</dbReference>
<proteinExistence type="inferred from homology"/>
<keyword evidence="6 10" id="KW-0508">mRNA splicing</keyword>
<reference evidence="12" key="1">
    <citation type="journal article" date="2020" name="Ecol. Evol.">
        <title>Genome structure and content of the rice root-knot nematode (Meloidogyne graminicola).</title>
        <authorList>
            <person name="Phan N.T."/>
            <person name="Danchin E.G.J."/>
            <person name="Klopp C."/>
            <person name="Perfus-Barbeoch L."/>
            <person name="Kozlowski D.K."/>
            <person name="Koutsovoulos G.D."/>
            <person name="Lopez-Roques C."/>
            <person name="Bouchez O."/>
            <person name="Zahm M."/>
            <person name="Besnard G."/>
            <person name="Bellafiore S."/>
        </authorList>
    </citation>
    <scope>NUCLEOTIDE SEQUENCE</scope>
    <source>
        <strain evidence="12">VN-18</strain>
    </source>
</reference>
<evidence type="ECO:0000256" key="5">
    <source>
        <dbReference type="ARBA" id="ARBA00022884"/>
    </source>
</evidence>
<dbReference type="Proteomes" id="UP000605970">
    <property type="component" value="Unassembled WGS sequence"/>
</dbReference>
<dbReference type="GO" id="GO:0005685">
    <property type="term" value="C:U1 snRNP"/>
    <property type="evidence" value="ECO:0007669"/>
    <property type="project" value="TreeGrafter"/>
</dbReference>
<dbReference type="PIRSF" id="PIRSF006609">
    <property type="entry name" value="snRNP_SmF"/>
    <property type="match status" value="1"/>
</dbReference>
<dbReference type="Gene3D" id="2.30.30.100">
    <property type="match status" value="1"/>
</dbReference>
<evidence type="ECO:0000313" key="13">
    <source>
        <dbReference type="Proteomes" id="UP000605970"/>
    </source>
</evidence>
<dbReference type="InterPro" id="IPR016487">
    <property type="entry name" value="Lsm6/sSmF"/>
</dbReference>
<evidence type="ECO:0000256" key="8">
    <source>
        <dbReference type="ARBA" id="ARBA00023274"/>
    </source>
</evidence>
<dbReference type="OrthoDB" id="5972258at2759"/>
<evidence type="ECO:0000256" key="9">
    <source>
        <dbReference type="ARBA" id="ARBA00030144"/>
    </source>
</evidence>
<dbReference type="Pfam" id="PF01423">
    <property type="entry name" value="LSM"/>
    <property type="match status" value="1"/>
</dbReference>
<comment type="caution">
    <text evidence="12">The sequence shown here is derived from an EMBL/GenBank/DDBJ whole genome shotgun (WGS) entry which is preliminary data.</text>
</comment>
<sequence length="81" mass="9427">MNRIVNNNQPINPKPFLNSLLGKKVIVKLKWGNRFSGTLISTDDWMNLHLIKTEELIGFDHGEKIGELMIRYNNVMWISKC</sequence>
<accession>A0A8T0A0K2</accession>
<keyword evidence="3 10" id="KW-0507">mRNA processing</keyword>
<dbReference type="InterPro" id="IPR001163">
    <property type="entry name" value="Sm_dom_euk/arc"/>
</dbReference>